<dbReference type="Gene3D" id="1.20.1050.10">
    <property type="match status" value="1"/>
</dbReference>
<keyword evidence="4" id="KW-1185">Reference proteome</keyword>
<dbReference type="KEGG" id="caul:KCG34_07690"/>
<dbReference type="SUPFAM" id="SSF47616">
    <property type="entry name" value="GST C-terminal domain-like"/>
    <property type="match status" value="1"/>
</dbReference>
<dbReference type="SUPFAM" id="SSF52833">
    <property type="entry name" value="Thioredoxin-like"/>
    <property type="match status" value="1"/>
</dbReference>
<protein>
    <submittedName>
        <fullName evidence="3">Glutathione S-transferase</fullName>
    </submittedName>
</protein>
<dbReference type="Pfam" id="PF13417">
    <property type="entry name" value="GST_N_3"/>
    <property type="match status" value="1"/>
</dbReference>
<dbReference type="PANTHER" id="PTHR44051:SF8">
    <property type="entry name" value="GLUTATHIONE S-TRANSFERASE GSTA"/>
    <property type="match status" value="1"/>
</dbReference>
<dbReference type="SFLD" id="SFLDS00019">
    <property type="entry name" value="Glutathione_Transferase_(cytos"/>
    <property type="match status" value="1"/>
</dbReference>
<name>A0A975G3C0_9CAUL</name>
<dbReference type="Pfam" id="PF00043">
    <property type="entry name" value="GST_C"/>
    <property type="match status" value="1"/>
</dbReference>
<gene>
    <name evidence="3" type="ORF">KCG34_07690</name>
</gene>
<dbReference type="InterPro" id="IPR036249">
    <property type="entry name" value="Thioredoxin-like_sf"/>
</dbReference>
<accession>A0A975G3C0</accession>
<dbReference type="InterPro" id="IPR036282">
    <property type="entry name" value="Glutathione-S-Trfase_C_sf"/>
</dbReference>
<dbReference type="InterPro" id="IPR004046">
    <property type="entry name" value="GST_C"/>
</dbReference>
<evidence type="ECO:0000313" key="3">
    <source>
        <dbReference type="EMBL" id="QUD89742.1"/>
    </source>
</evidence>
<dbReference type="InterPro" id="IPR010987">
    <property type="entry name" value="Glutathione-S-Trfase_C-like"/>
</dbReference>
<dbReference type="SFLD" id="SFLDG00358">
    <property type="entry name" value="Main_(cytGST)"/>
    <property type="match status" value="1"/>
</dbReference>
<dbReference type="RefSeq" id="WP_211939794.1">
    <property type="nucleotide sequence ID" value="NZ_CP073078.1"/>
</dbReference>
<organism evidence="3 4">
    <name type="scientific">Phenylobacterium montanum</name>
    <dbReference type="NCBI Taxonomy" id="2823693"/>
    <lineage>
        <taxon>Bacteria</taxon>
        <taxon>Pseudomonadati</taxon>
        <taxon>Pseudomonadota</taxon>
        <taxon>Alphaproteobacteria</taxon>
        <taxon>Caulobacterales</taxon>
        <taxon>Caulobacteraceae</taxon>
        <taxon>Phenylobacterium</taxon>
    </lineage>
</organism>
<dbReference type="CDD" id="cd03051">
    <property type="entry name" value="GST_N_GTT2_like"/>
    <property type="match status" value="1"/>
</dbReference>
<evidence type="ECO:0000259" key="2">
    <source>
        <dbReference type="PROSITE" id="PS50405"/>
    </source>
</evidence>
<dbReference type="AlphaFoldDB" id="A0A975G3C0"/>
<dbReference type="PROSITE" id="PS50404">
    <property type="entry name" value="GST_NTER"/>
    <property type="match status" value="1"/>
</dbReference>
<dbReference type="InterPro" id="IPR004045">
    <property type="entry name" value="Glutathione_S-Trfase_N"/>
</dbReference>
<dbReference type="InterPro" id="IPR040079">
    <property type="entry name" value="Glutathione_S-Trfase"/>
</dbReference>
<dbReference type="PANTHER" id="PTHR44051">
    <property type="entry name" value="GLUTATHIONE S-TRANSFERASE-RELATED"/>
    <property type="match status" value="1"/>
</dbReference>
<sequence>MKLFDSRRAPNPRRVRWFMAEKGIDDIEIIDVDLFGGQHKQLEYLQKFGAANVPALEMDDGTAITESVAICRYLESVYPEPNLFGRDAKETAIIEMWSRRAEMLVATPLMMAVRHSHPALAALETQIPEIAENGRQSGARGLKLIDRRLAESEFIAADRVTIADILAATAIDFARMARFKPPEELVNVRRWYDAMMARPAAQAGV</sequence>
<evidence type="ECO:0000259" key="1">
    <source>
        <dbReference type="PROSITE" id="PS50404"/>
    </source>
</evidence>
<feature type="domain" description="GST C-terminal" evidence="2">
    <location>
        <begin position="87"/>
        <end position="205"/>
    </location>
</feature>
<evidence type="ECO:0000313" key="4">
    <source>
        <dbReference type="Proteomes" id="UP000676409"/>
    </source>
</evidence>
<dbReference type="Gene3D" id="3.40.30.10">
    <property type="entry name" value="Glutaredoxin"/>
    <property type="match status" value="1"/>
</dbReference>
<proteinExistence type="predicted"/>
<dbReference type="EMBL" id="CP073078">
    <property type="protein sequence ID" value="QUD89742.1"/>
    <property type="molecule type" value="Genomic_DNA"/>
</dbReference>
<dbReference type="Proteomes" id="UP000676409">
    <property type="component" value="Chromosome"/>
</dbReference>
<dbReference type="PROSITE" id="PS50405">
    <property type="entry name" value="GST_CTER"/>
    <property type="match status" value="1"/>
</dbReference>
<feature type="domain" description="GST N-terminal" evidence="1">
    <location>
        <begin position="1"/>
        <end position="82"/>
    </location>
</feature>
<dbReference type="InterPro" id="IPR034345">
    <property type="entry name" value="Gtt2-like_N"/>
</dbReference>
<reference evidence="3" key="1">
    <citation type="submission" date="2021-04" db="EMBL/GenBank/DDBJ databases">
        <title>The complete genome sequence of Caulobacter sp. S6.</title>
        <authorList>
            <person name="Tang Y."/>
            <person name="Ouyang W."/>
            <person name="Liu Q."/>
            <person name="Huang B."/>
            <person name="Guo Z."/>
            <person name="Lei P."/>
        </authorList>
    </citation>
    <scope>NUCLEOTIDE SEQUENCE</scope>
    <source>
        <strain evidence="3">S6</strain>
    </source>
</reference>